<feature type="compositionally biased region" description="Low complexity" evidence="1">
    <location>
        <begin position="1262"/>
        <end position="1280"/>
    </location>
</feature>
<feature type="region of interest" description="Disordered" evidence="1">
    <location>
        <begin position="582"/>
        <end position="688"/>
    </location>
</feature>
<accession>A0A9W8Z326</accession>
<name>A0A9W8Z326_9PEZI</name>
<feature type="compositionally biased region" description="Gly residues" evidence="1">
    <location>
        <begin position="1522"/>
        <end position="1535"/>
    </location>
</feature>
<feature type="compositionally biased region" description="Basic and acidic residues" evidence="1">
    <location>
        <begin position="1367"/>
        <end position="1380"/>
    </location>
</feature>
<dbReference type="Proteomes" id="UP001140453">
    <property type="component" value="Unassembled WGS sequence"/>
</dbReference>
<evidence type="ECO:0000313" key="3">
    <source>
        <dbReference type="Proteomes" id="UP001140453"/>
    </source>
</evidence>
<feature type="compositionally biased region" description="Polar residues" evidence="1">
    <location>
        <begin position="1060"/>
        <end position="1094"/>
    </location>
</feature>
<feature type="compositionally biased region" description="Basic and acidic residues" evidence="1">
    <location>
        <begin position="1"/>
        <end position="11"/>
    </location>
</feature>
<feature type="compositionally biased region" description="Basic and acidic residues" evidence="1">
    <location>
        <begin position="1536"/>
        <end position="1546"/>
    </location>
</feature>
<feature type="compositionally biased region" description="Polar residues" evidence="1">
    <location>
        <begin position="1205"/>
        <end position="1218"/>
    </location>
</feature>
<feature type="compositionally biased region" description="Polar residues" evidence="1">
    <location>
        <begin position="206"/>
        <end position="218"/>
    </location>
</feature>
<reference evidence="2" key="1">
    <citation type="submission" date="2022-10" db="EMBL/GenBank/DDBJ databases">
        <title>Tapping the CABI collections for fungal endophytes: first genome assemblies for Collariella, Neodidymelliopsis, Ascochyta clinopodiicola, Didymella pomorum, Didymosphaeria variabile, Neocosmospora piperis and Neocucurbitaria cava.</title>
        <authorList>
            <person name="Hill R."/>
        </authorList>
    </citation>
    <scope>NUCLEOTIDE SEQUENCE</scope>
    <source>
        <strain evidence="2">IMI 355082</strain>
    </source>
</reference>
<proteinExistence type="predicted"/>
<keyword evidence="3" id="KW-1185">Reference proteome</keyword>
<evidence type="ECO:0000256" key="1">
    <source>
        <dbReference type="SAM" id="MobiDB-lite"/>
    </source>
</evidence>
<feature type="compositionally biased region" description="Polar residues" evidence="1">
    <location>
        <begin position="1434"/>
        <end position="1446"/>
    </location>
</feature>
<feature type="compositionally biased region" description="Acidic residues" evidence="1">
    <location>
        <begin position="289"/>
        <end position="301"/>
    </location>
</feature>
<feature type="compositionally biased region" description="Basic and acidic residues" evidence="1">
    <location>
        <begin position="950"/>
        <end position="960"/>
    </location>
</feature>
<feature type="region of interest" description="Disordered" evidence="1">
    <location>
        <begin position="814"/>
        <end position="1285"/>
    </location>
</feature>
<dbReference type="EMBL" id="JAPEVB010000001">
    <property type="protein sequence ID" value="KAJ4397764.1"/>
    <property type="molecule type" value="Genomic_DNA"/>
</dbReference>
<feature type="region of interest" description="Disordered" evidence="1">
    <location>
        <begin position="83"/>
        <end position="302"/>
    </location>
</feature>
<feature type="region of interest" description="Disordered" evidence="1">
    <location>
        <begin position="1"/>
        <end position="60"/>
    </location>
</feature>
<feature type="compositionally biased region" description="Polar residues" evidence="1">
    <location>
        <begin position="15"/>
        <end position="30"/>
    </location>
</feature>
<dbReference type="OrthoDB" id="4115400at2759"/>
<feature type="compositionally biased region" description="Low complexity" evidence="1">
    <location>
        <begin position="1029"/>
        <end position="1040"/>
    </location>
</feature>
<feature type="compositionally biased region" description="Low complexity" evidence="1">
    <location>
        <begin position="646"/>
        <end position="665"/>
    </location>
</feature>
<feature type="compositionally biased region" description="Polar residues" evidence="1">
    <location>
        <begin position="428"/>
        <end position="444"/>
    </location>
</feature>
<feature type="compositionally biased region" description="Polar residues" evidence="1">
    <location>
        <begin position="400"/>
        <end position="412"/>
    </location>
</feature>
<organism evidence="2 3">
    <name type="scientific">Gnomoniopsis smithogilvyi</name>
    <dbReference type="NCBI Taxonomy" id="1191159"/>
    <lineage>
        <taxon>Eukaryota</taxon>
        <taxon>Fungi</taxon>
        <taxon>Dikarya</taxon>
        <taxon>Ascomycota</taxon>
        <taxon>Pezizomycotina</taxon>
        <taxon>Sordariomycetes</taxon>
        <taxon>Sordariomycetidae</taxon>
        <taxon>Diaporthales</taxon>
        <taxon>Gnomoniaceae</taxon>
        <taxon>Gnomoniopsis</taxon>
    </lineage>
</organism>
<feature type="compositionally biased region" description="Basic residues" evidence="1">
    <location>
        <begin position="673"/>
        <end position="683"/>
    </location>
</feature>
<sequence length="1555" mass="166798">MDIGPRSERAPKQGLTHSFTFSTPQPNPRNTGRKRARTLEYPTETGDAGEDAKVKGGHSLRKRVRIDYAQMNNEDDTEIPIQAAPEDHQQITVSGAARPVRAARRKTIAGTDNHEEQEEQQPPSSVTAPKKTRAPKQRTASPGPMPQKRTYTKRKSTAPHVPVENPSTEQQPSDTELKDTIEVGAPLAMQFTSSSSNSQPSDTTSVISGQSPSQNANGQKIVALQTEVDPPSVAKGETQPRGSSLEASDLTGDLTEAIARLSPSRVKTEQVADDSNDAPGANTAGTDAVDVDGSDEIDDNNTADLASLIQNALQVSPDIVRAADLAPEATPTSAPSTTFHEQPLPDDFHNSMLSPTDDLTVTADFPTLPATSAPPPGSSQESIDSDTTEILPPEGPGGTLPSQYQIESQPASSGKPRLTLRSKPSPITPRQQNKVAEPQDSQKPSLRPRRGVNRVTEASAAVDDKPGQSSKAPPSSVVQPPSVSSTGSQKIDRRTKAYRDAVAQGLIQPISPDSPMKRRPGRPPKSEQALEQEPDKVKGIPTPKHRRASRNAARVEQPRPIRVQALQDYSYLTPYLNAHDMYPEIRDDSGVPTPLETPALQPADVVGEPAEESGSVAPEKEHGSEEPMPGLDGDTGSNAPTPAAMSDAPTPSANSAAPSRANSPEPVEESMRKPKSRKQHAFPRIRSPSEFTKILDDAKHLSDDNLQNILLQGFEALHAYQEEWETHRLITEDEDNAVRRRAHDQAHMAREARDLAKSNGTITVEKRDFEVKGIRAERAKQNMHDNPRANPEAYHKYQDQVAANAYGFEWDPRASMIGKQDPDAQRNGIQNTRLRNRPKPSLRAAEAVGVSDDTPEGVITGKRTRKPRVLSGDSNEPSSAPTPEPEPQKPKRRRRKRNAEGELVWSDDDERNQPTQQQQLQREQQQHQQEAPEPHPDQPPKKKRGPKPKAVREAEARAAAEAEALAAERAAAEEAGHAATVQSTPPPPQGRADDEQPSSTRRRRRGAAAAAADIQPHDIPTASIENLQTGGSSAHTTHGTEPATKRRRGRKGEIPASSFYGANSARTNESTNTPDDARPSTASSTNSEQTNGSLYSLRARPKRNYAEMAEPLPDVLEARATRRTRKAKTGDEPTSYPSNTVPGPGPGPITDRLHQPSTHGYHVQPSPLAPPSTSNNPFINVTGGGPGPLLAAPNVRPGTVAGPPVSSNPFSAPSQQHLQVDGPPPPTHSPQRRIIKLKVPRSRPASSGPQHAGSGHHSPHMPHQLQQPSFPLQPPSSFHGHVGGGGEFNIFGPGLAPVTPSLPVASGPYGQHTFPLDPAVGASLSMPPILHGAPPPLVPRSGSMDESRGDSGRGTPRGSSVGDGEDLSEKDYAQMTKSEKMSASMKARWANGSMRQAVNKRKETLARKKQTTKFGDDTTPGPESATPSVEPGQQRASNETSPTTAAKMTLPEVVAPTPLPPRTNPFLNYDGASGSVGPMQPWNEDGRVYAGGSGGSRAPSQNPFLDNGYADRGPRLPTFSNGFGGNHGHVQGSGSGEREVKREERGGGYGWGHGQ</sequence>
<feature type="compositionally biased region" description="Basic and acidic residues" evidence="1">
    <location>
        <begin position="490"/>
        <end position="499"/>
    </location>
</feature>
<feature type="compositionally biased region" description="Low complexity" evidence="1">
    <location>
        <begin position="468"/>
        <end position="489"/>
    </location>
</feature>
<feature type="compositionally biased region" description="Basic and acidic residues" evidence="1">
    <location>
        <begin position="930"/>
        <end position="940"/>
    </location>
</feature>
<feature type="compositionally biased region" description="Polar residues" evidence="1">
    <location>
        <begin position="165"/>
        <end position="174"/>
    </location>
</feature>
<evidence type="ECO:0000313" key="2">
    <source>
        <dbReference type="EMBL" id="KAJ4397764.1"/>
    </source>
</evidence>
<feature type="compositionally biased region" description="Low complexity" evidence="1">
    <location>
        <begin position="913"/>
        <end position="929"/>
    </location>
</feature>
<feature type="compositionally biased region" description="Low complexity" evidence="1">
    <location>
        <begin position="192"/>
        <end position="205"/>
    </location>
</feature>
<feature type="region of interest" description="Disordered" evidence="1">
    <location>
        <begin position="323"/>
        <end position="561"/>
    </location>
</feature>
<comment type="caution">
    <text evidence="2">The sequence shown here is derived from an EMBL/GenBank/DDBJ whole genome shotgun (WGS) entry which is preliminary data.</text>
</comment>
<feature type="compositionally biased region" description="Basic residues" evidence="1">
    <location>
        <begin position="1230"/>
        <end position="1241"/>
    </location>
</feature>
<gene>
    <name evidence="2" type="ORF">N0V93_002000</name>
</gene>
<feature type="compositionally biased region" description="Low complexity" evidence="1">
    <location>
        <begin position="329"/>
        <end position="338"/>
    </location>
</feature>
<protein>
    <submittedName>
        <fullName evidence="2">Uncharacterized protein</fullName>
    </submittedName>
</protein>
<feature type="region of interest" description="Disordered" evidence="1">
    <location>
        <begin position="1325"/>
        <end position="1555"/>
    </location>
</feature>